<proteinExistence type="predicted"/>
<name>A0ACD3AK46_9AGAR</name>
<reference evidence="1 2" key="1">
    <citation type="journal article" date="2019" name="Nat. Ecol. Evol.">
        <title>Megaphylogeny resolves global patterns of mushroom evolution.</title>
        <authorList>
            <person name="Varga T."/>
            <person name="Krizsan K."/>
            <person name="Foldi C."/>
            <person name="Dima B."/>
            <person name="Sanchez-Garcia M."/>
            <person name="Sanchez-Ramirez S."/>
            <person name="Szollosi G.J."/>
            <person name="Szarkandi J.G."/>
            <person name="Papp V."/>
            <person name="Albert L."/>
            <person name="Andreopoulos W."/>
            <person name="Angelini C."/>
            <person name="Antonin V."/>
            <person name="Barry K.W."/>
            <person name="Bougher N.L."/>
            <person name="Buchanan P."/>
            <person name="Buyck B."/>
            <person name="Bense V."/>
            <person name="Catcheside P."/>
            <person name="Chovatia M."/>
            <person name="Cooper J."/>
            <person name="Damon W."/>
            <person name="Desjardin D."/>
            <person name="Finy P."/>
            <person name="Geml J."/>
            <person name="Haridas S."/>
            <person name="Hughes K."/>
            <person name="Justo A."/>
            <person name="Karasinski D."/>
            <person name="Kautmanova I."/>
            <person name="Kiss B."/>
            <person name="Kocsube S."/>
            <person name="Kotiranta H."/>
            <person name="LaButti K.M."/>
            <person name="Lechner B.E."/>
            <person name="Liimatainen K."/>
            <person name="Lipzen A."/>
            <person name="Lukacs Z."/>
            <person name="Mihaltcheva S."/>
            <person name="Morgado L.N."/>
            <person name="Niskanen T."/>
            <person name="Noordeloos M.E."/>
            <person name="Ohm R.A."/>
            <person name="Ortiz-Santana B."/>
            <person name="Ovrebo C."/>
            <person name="Racz N."/>
            <person name="Riley R."/>
            <person name="Savchenko A."/>
            <person name="Shiryaev A."/>
            <person name="Soop K."/>
            <person name="Spirin V."/>
            <person name="Szebenyi C."/>
            <person name="Tomsovsky M."/>
            <person name="Tulloss R.E."/>
            <person name="Uehling J."/>
            <person name="Grigoriev I.V."/>
            <person name="Vagvolgyi C."/>
            <person name="Papp T."/>
            <person name="Martin F.M."/>
            <person name="Miettinen O."/>
            <person name="Hibbett D.S."/>
            <person name="Nagy L.G."/>
        </authorList>
    </citation>
    <scope>NUCLEOTIDE SEQUENCE [LARGE SCALE GENOMIC DNA]</scope>
    <source>
        <strain evidence="1 2">NL-1719</strain>
    </source>
</reference>
<keyword evidence="1" id="KW-0418">Kinase</keyword>
<accession>A0ACD3AK46</accession>
<evidence type="ECO:0000313" key="2">
    <source>
        <dbReference type="Proteomes" id="UP000308600"/>
    </source>
</evidence>
<dbReference type="Proteomes" id="UP000308600">
    <property type="component" value="Unassembled WGS sequence"/>
</dbReference>
<evidence type="ECO:0000313" key="1">
    <source>
        <dbReference type="EMBL" id="TFK65584.1"/>
    </source>
</evidence>
<dbReference type="EMBL" id="ML208432">
    <property type="protein sequence ID" value="TFK65584.1"/>
    <property type="molecule type" value="Genomic_DNA"/>
</dbReference>
<keyword evidence="1" id="KW-0808">Transferase</keyword>
<gene>
    <name evidence="1" type="ORF">BDN72DRAFT_962434</name>
</gene>
<sequence>MRNLAVLSQTDILLEYLPKNARITATTIDLDENVLYAASESVNKDAKEVSVDVYKIEGDHATPINMFTCLSYGEYEGGLHPEIVLMHFMPEVRKVGFFMRGGDIVTIGADGEDVKEEFEGTVEPGILAASWNPDDSVLVLVTASFKLLLMTTTFDTLSEAPLHTSDFGEDAPINVGWGSKQTQFHGSLGKAAAQAPKTTVVGSSPDDDYLPRITWRGDAAYFVISALSPPPPPNSTSRLRRRILRVYDREGRLQTTSEDVGGLECSVAWRPSGNLIASTQRFGGFDGAGVGREGRHDVIFFERNGLRHGEFSLFVGRTTASGKEKAVNDDAGGVVKRRWGYRVKELGWNADSTVLSIWVEHDEADVVQLWTTGNYHWYLKQEIWAPKKQTGEPARFTSLTWHPEQVLVLRLTTTSQIITRAYKWETYASLAAPPTDSGSVAVIDGAHLLFTPFRLQNIPPPMSSSKITLFGNTLPNPTPQVSESDLSANDGPWRLPIHLAFSAVKDFIAVLWERGQLEIWDLKTRVGTGPRGKVMDPTLVARGSVFVDGSGDGDSARQVEWGVEENSVIVLVKTSNGDEAIFVEFTGEEGAGAEEKARGFKVKKRSSIPQNNGRLVVCAGPARAVSWYDPDGSLCEYNDSLDAFTPTTAKFPLFCPQTQRVSSSTSHEDAVLYVGFNGRGKLYASTSGQTKELGTNVTSFTIASGFVIYTTNAHEVLFAPISAIVDVLIAASASNGVHEDDQFTFIGNAPGNGIGPKGTTGNFPEWEKRRVERGSRIVVAVPSAMALVLQMPRGNLETISPRPLVMEVVKQDLNGSNYRKAFFSCRKHRIDLNVLVAHNETKFLEDIAVVVEQIHEMDHINLLLTNIGRGTLSSEAIARLCDAIRVELERIDLKKYVNSVLTAYVVKRPPDYEAALSVLHRLRENEQSVVEEAVKYVIFLADADRLFDVALGMYDFSLVLMIAQYAQKDPREYLPFLRELRALDKYYQRFKIDDHLKRRESALKNLSLAAEEKFDEATAYIEQYQLYEVALKIWKETEKYGTILDLYGDWLYDRREFRQAALVFCEAKKLHKAMISHEKGLEWREMFNIALDVDVSKEDVEAMAYRIADDLISKKRFAEAARVYLDYVKNVRQAVISLVEGNLFSEARRVAKMNLEPGLLEEIIHPGALDSRAQIAEDLREMQEQLDKQRSRLRELRVKKVEEPDAFYNMEDPTLHNVDVMTDASMPATVFTRYTAAPTSASRTSKRSSRSKRKLERKVGSGKKGTVDEEEYLLRSVTKLVGRFSATRDETKNLLPHLFQFTEEHRREGLRLQGQITRFEQHLEEVLKEIWAKSDESGGAVEQEDTFASRMEEKERNRKIDPLDRVSKPEFGVDKDWRVGLYEVL</sequence>
<protein>
    <submittedName>
        <fullName evidence="1">IkappaB kinase complex, IKAP component</fullName>
    </submittedName>
</protein>
<keyword evidence="2" id="KW-1185">Reference proteome</keyword>
<organism evidence="1 2">
    <name type="scientific">Pluteus cervinus</name>
    <dbReference type="NCBI Taxonomy" id="181527"/>
    <lineage>
        <taxon>Eukaryota</taxon>
        <taxon>Fungi</taxon>
        <taxon>Dikarya</taxon>
        <taxon>Basidiomycota</taxon>
        <taxon>Agaricomycotina</taxon>
        <taxon>Agaricomycetes</taxon>
        <taxon>Agaricomycetidae</taxon>
        <taxon>Agaricales</taxon>
        <taxon>Pluteineae</taxon>
        <taxon>Pluteaceae</taxon>
        <taxon>Pluteus</taxon>
    </lineage>
</organism>